<protein>
    <submittedName>
        <fullName evidence="2">Uncharacterized protein</fullName>
    </submittedName>
</protein>
<dbReference type="AlphaFoldDB" id="A0A381WYY6"/>
<gene>
    <name evidence="2" type="ORF">METZ01_LOCUS110548</name>
</gene>
<accession>A0A381WYY6</accession>
<evidence type="ECO:0000313" key="2">
    <source>
        <dbReference type="EMBL" id="SVA57694.1"/>
    </source>
</evidence>
<reference evidence="2" key="1">
    <citation type="submission" date="2018-05" db="EMBL/GenBank/DDBJ databases">
        <authorList>
            <person name="Lanie J.A."/>
            <person name="Ng W.-L."/>
            <person name="Kazmierczak K.M."/>
            <person name="Andrzejewski T.M."/>
            <person name="Davidsen T.M."/>
            <person name="Wayne K.J."/>
            <person name="Tettelin H."/>
            <person name="Glass J.I."/>
            <person name="Rusch D."/>
            <person name="Podicherti R."/>
            <person name="Tsui H.-C.T."/>
            <person name="Winkler M.E."/>
        </authorList>
    </citation>
    <scope>NUCLEOTIDE SEQUENCE</scope>
</reference>
<feature type="transmembrane region" description="Helical" evidence="1">
    <location>
        <begin position="12"/>
        <end position="33"/>
    </location>
</feature>
<keyword evidence="1" id="KW-1133">Transmembrane helix</keyword>
<organism evidence="2">
    <name type="scientific">marine metagenome</name>
    <dbReference type="NCBI Taxonomy" id="408172"/>
    <lineage>
        <taxon>unclassified sequences</taxon>
        <taxon>metagenomes</taxon>
        <taxon>ecological metagenomes</taxon>
    </lineage>
</organism>
<keyword evidence="1" id="KW-0472">Membrane</keyword>
<evidence type="ECO:0000256" key="1">
    <source>
        <dbReference type="SAM" id="Phobius"/>
    </source>
</evidence>
<sequence>MNKLEQTRRKNLTLIIAIFIIGIAVYLGFTPLFNLIEGGVAGAVIGASFGAIFVIVLTMYLLNKQTEIEQESKKGERVFEEKVKIYQKILTQTKSMVEDGAISKSEIAELPFLMMELQVLGGDETIIAYEGVFSTINEIFNEDEEEDVVTIDENAKIKIYRKMLDFVRNCRVDLGVSDREINEKLFEATINTIQNAEEITQGIKKGKAKGWMTIEEFLQECKKRGRPPELIETTRKLHDELMQHYRSEPLFAIDIPDFTKSQSQYRFKAKTGKGVFCEITLRTKDVRIGNINKSPRWDYKQLKSGELFFEHWREDPRKLKIDGITGIDEQELKKILVVLDESKKVLEEGKVLKDYRRDKKRGDEEAKKKFEALLDEETRDLDN</sequence>
<dbReference type="EMBL" id="UINC01013334">
    <property type="protein sequence ID" value="SVA57694.1"/>
    <property type="molecule type" value="Genomic_DNA"/>
</dbReference>
<name>A0A381WYY6_9ZZZZ</name>
<feature type="transmembrane region" description="Helical" evidence="1">
    <location>
        <begin position="39"/>
        <end position="62"/>
    </location>
</feature>
<keyword evidence="1" id="KW-0812">Transmembrane</keyword>
<proteinExistence type="predicted"/>